<dbReference type="SUPFAM" id="SSF51445">
    <property type="entry name" value="(Trans)glycosidases"/>
    <property type="match status" value="1"/>
</dbReference>
<evidence type="ECO:0000256" key="4">
    <source>
        <dbReference type="ARBA" id="ARBA00022729"/>
    </source>
</evidence>
<dbReference type="STRING" id="1218507.JF74_01360"/>
<evidence type="ECO:0000313" key="8">
    <source>
        <dbReference type="EMBL" id="KJY58467.1"/>
    </source>
</evidence>
<evidence type="ECO:0000256" key="2">
    <source>
        <dbReference type="ARBA" id="ARBA00007951"/>
    </source>
</evidence>
<dbReference type="Proteomes" id="UP000033531">
    <property type="component" value="Unassembled WGS sequence"/>
</dbReference>
<dbReference type="InterPro" id="IPR016286">
    <property type="entry name" value="FUC_metazoa-typ"/>
</dbReference>
<dbReference type="SMART" id="SM00812">
    <property type="entry name" value="Alpha_L_fucos"/>
    <property type="match status" value="1"/>
</dbReference>
<dbReference type="PIRSF" id="PIRSF001092">
    <property type="entry name" value="Alpha-L-fucosidase"/>
    <property type="match status" value="1"/>
</dbReference>
<proteinExistence type="inferred from homology"/>
<dbReference type="GO" id="GO:0004560">
    <property type="term" value="F:alpha-L-fucosidase activity"/>
    <property type="evidence" value="ECO:0007669"/>
    <property type="project" value="InterPro"/>
</dbReference>
<dbReference type="InterPro" id="IPR000933">
    <property type="entry name" value="Glyco_hydro_29"/>
</dbReference>
<evidence type="ECO:0000256" key="6">
    <source>
        <dbReference type="ARBA" id="ARBA00023295"/>
    </source>
</evidence>
<keyword evidence="6" id="KW-0326">Glycosidase</keyword>
<evidence type="ECO:0000313" key="9">
    <source>
        <dbReference type="Proteomes" id="UP000033531"/>
    </source>
</evidence>
<keyword evidence="5" id="KW-0378">Hydrolase</keyword>
<name>A0A0F4LI00_9LACO</name>
<accession>A0A0F4LI00</accession>
<feature type="domain" description="Glycoside hydrolase family 29 N-terminal" evidence="7">
    <location>
        <begin position="2"/>
        <end position="334"/>
    </location>
</feature>
<dbReference type="GO" id="GO:0006004">
    <property type="term" value="P:fucose metabolic process"/>
    <property type="evidence" value="ECO:0007669"/>
    <property type="project" value="InterPro"/>
</dbReference>
<gene>
    <name evidence="8" type="ORF">JF74_01360</name>
</gene>
<dbReference type="InterPro" id="IPR057739">
    <property type="entry name" value="Glyco_hydro_29_N"/>
</dbReference>
<evidence type="ECO:0000256" key="5">
    <source>
        <dbReference type="ARBA" id="ARBA00022801"/>
    </source>
</evidence>
<dbReference type="GO" id="GO:0016139">
    <property type="term" value="P:glycoside catabolic process"/>
    <property type="evidence" value="ECO:0007669"/>
    <property type="project" value="TreeGrafter"/>
</dbReference>
<dbReference type="PATRIC" id="fig|1218507.3.peg.294"/>
<evidence type="ECO:0000259" key="7">
    <source>
        <dbReference type="Pfam" id="PF01120"/>
    </source>
</evidence>
<sequence>MNKNNNIEWFKNAKYGMMIHWGLYSLLAGEYEGKSSSYYAEWIQSKLQIPIVKYRQLATAFNPIYFDADKIVAFAKNCGMKYLVVTTKHHDGFAMYHSQIDPYNVYDATPFHRDVIGELAEACQKAGLKFGLYYSQDLDWHEPNGGGYLSNDIESAGTTWDNSWDFPQKNKNFAQCFNDKIIPQIKEIMSNYGEIATAWFDVPMTLTEAQSQEVYDTVKKLQPNCLINSRLGNGKYDYVSLGDNEIPSDKEENQQNVDYNSIEGFKPSPYGLYETAGTINDSWGFSYRDQNWKSPATIYQYRKHLNSLGINYLLNVGLDGLGRIPLPAQENIAAAAKLVEN</sequence>
<organism evidence="8 9">
    <name type="scientific">Lactobacillus melliventris</name>
    <dbReference type="NCBI Taxonomy" id="1218507"/>
    <lineage>
        <taxon>Bacteria</taxon>
        <taxon>Bacillati</taxon>
        <taxon>Bacillota</taxon>
        <taxon>Bacilli</taxon>
        <taxon>Lactobacillales</taxon>
        <taxon>Lactobacillaceae</taxon>
        <taxon>Lactobacillus</taxon>
    </lineage>
</organism>
<comment type="function">
    <text evidence="1">Alpha-L-fucosidase is responsible for hydrolyzing the alpha-1,6-linked fucose joined to the reducing-end N-acetylglucosamine of the carbohydrate moieties of glycoproteins.</text>
</comment>
<dbReference type="AlphaFoldDB" id="A0A0F4LI00"/>
<evidence type="ECO:0000256" key="3">
    <source>
        <dbReference type="ARBA" id="ARBA00012662"/>
    </source>
</evidence>
<dbReference type="Pfam" id="PF01120">
    <property type="entry name" value="Alpha_L_fucos"/>
    <property type="match status" value="1"/>
</dbReference>
<dbReference type="EMBL" id="JXLI01000004">
    <property type="protein sequence ID" value="KJY58467.1"/>
    <property type="molecule type" value="Genomic_DNA"/>
</dbReference>
<keyword evidence="4" id="KW-0732">Signal</keyword>
<comment type="caution">
    <text evidence="8">The sequence shown here is derived from an EMBL/GenBank/DDBJ whole genome shotgun (WGS) entry which is preliminary data.</text>
</comment>
<dbReference type="PANTHER" id="PTHR10030:SF37">
    <property type="entry name" value="ALPHA-L-FUCOSIDASE-RELATED"/>
    <property type="match status" value="1"/>
</dbReference>
<dbReference type="GO" id="GO:0005764">
    <property type="term" value="C:lysosome"/>
    <property type="evidence" value="ECO:0007669"/>
    <property type="project" value="TreeGrafter"/>
</dbReference>
<comment type="similarity">
    <text evidence="2">Belongs to the glycosyl hydrolase 29 family.</text>
</comment>
<dbReference type="EC" id="3.2.1.51" evidence="3"/>
<protein>
    <recommendedName>
        <fullName evidence="3">alpha-L-fucosidase</fullName>
        <ecNumber evidence="3">3.2.1.51</ecNumber>
    </recommendedName>
</protein>
<dbReference type="OrthoDB" id="107551at2"/>
<dbReference type="PANTHER" id="PTHR10030">
    <property type="entry name" value="ALPHA-L-FUCOSIDASE"/>
    <property type="match status" value="1"/>
</dbReference>
<dbReference type="InterPro" id="IPR017853">
    <property type="entry name" value="GH"/>
</dbReference>
<reference evidence="8 9" key="1">
    <citation type="submission" date="2015-01" db="EMBL/GenBank/DDBJ databases">
        <title>Comparative genomics of the lactic acid bacteria isolated from the honey bee gut.</title>
        <authorList>
            <person name="Ellegaard K.M."/>
            <person name="Tamarit D."/>
            <person name="Javelind E."/>
            <person name="Olofsson T."/>
            <person name="Andersson S.G."/>
            <person name="Vasquez A."/>
        </authorList>
    </citation>
    <scope>NUCLEOTIDE SEQUENCE [LARGE SCALE GENOMIC DNA]</scope>
    <source>
        <strain evidence="8 9">Hma8</strain>
    </source>
</reference>
<dbReference type="RefSeq" id="WP_046324102.1">
    <property type="nucleotide sequence ID" value="NZ_JBHTMT010000010.1"/>
</dbReference>
<dbReference type="HOGENOM" id="CLU_002934_0_0_9"/>
<evidence type="ECO:0000256" key="1">
    <source>
        <dbReference type="ARBA" id="ARBA00004071"/>
    </source>
</evidence>
<dbReference type="Gene3D" id="3.20.20.80">
    <property type="entry name" value="Glycosidases"/>
    <property type="match status" value="1"/>
</dbReference>